<proteinExistence type="predicted"/>
<feature type="compositionally biased region" description="Acidic residues" evidence="1">
    <location>
        <begin position="398"/>
        <end position="410"/>
    </location>
</feature>
<reference evidence="2" key="2">
    <citation type="submission" date="2025-08" db="UniProtKB">
        <authorList>
            <consortium name="Ensembl"/>
        </authorList>
    </citation>
    <scope>IDENTIFICATION</scope>
</reference>
<feature type="compositionally biased region" description="Basic residues" evidence="1">
    <location>
        <begin position="417"/>
        <end position="427"/>
    </location>
</feature>
<feature type="region of interest" description="Disordered" evidence="1">
    <location>
        <begin position="176"/>
        <end position="207"/>
    </location>
</feature>
<dbReference type="InParanoid" id="H2Z7T2"/>
<accession>H2Z7T2</accession>
<feature type="region of interest" description="Disordered" evidence="1">
    <location>
        <begin position="393"/>
        <end position="475"/>
    </location>
</feature>
<reference evidence="3" key="1">
    <citation type="submission" date="2003-08" db="EMBL/GenBank/DDBJ databases">
        <authorList>
            <person name="Birren B."/>
            <person name="Nusbaum C."/>
            <person name="Abebe A."/>
            <person name="Abouelleil A."/>
            <person name="Adekoya E."/>
            <person name="Ait-zahra M."/>
            <person name="Allen N."/>
            <person name="Allen T."/>
            <person name="An P."/>
            <person name="Anderson M."/>
            <person name="Anderson S."/>
            <person name="Arachchi H."/>
            <person name="Armbruster J."/>
            <person name="Bachantsang P."/>
            <person name="Baldwin J."/>
            <person name="Barry A."/>
            <person name="Bayul T."/>
            <person name="Blitshsteyn B."/>
            <person name="Bloom T."/>
            <person name="Blye J."/>
            <person name="Boguslavskiy L."/>
            <person name="Borowsky M."/>
            <person name="Boukhgalter B."/>
            <person name="Brunache A."/>
            <person name="Butler J."/>
            <person name="Calixte N."/>
            <person name="Calvo S."/>
            <person name="Camarata J."/>
            <person name="Campo K."/>
            <person name="Chang J."/>
            <person name="Cheshatsang Y."/>
            <person name="Citroen M."/>
            <person name="Collymore A."/>
            <person name="Considine T."/>
            <person name="Cook A."/>
            <person name="Cooke P."/>
            <person name="Corum B."/>
            <person name="Cuomo C."/>
            <person name="David R."/>
            <person name="Dawoe T."/>
            <person name="Degray S."/>
            <person name="Dodge S."/>
            <person name="Dooley K."/>
            <person name="Dorje P."/>
            <person name="Dorjee K."/>
            <person name="Dorris L."/>
            <person name="Duffey N."/>
            <person name="Dupes A."/>
            <person name="Elkins T."/>
            <person name="Engels R."/>
            <person name="Erickson J."/>
            <person name="Farina A."/>
            <person name="Faro S."/>
            <person name="Ferreira P."/>
            <person name="Fischer H."/>
            <person name="Fitzgerald M."/>
            <person name="Foley K."/>
            <person name="Gage D."/>
            <person name="Galagan J."/>
            <person name="Gearin G."/>
            <person name="Gnerre S."/>
            <person name="Gnirke A."/>
            <person name="Goyette A."/>
            <person name="Graham J."/>
            <person name="Grandbois E."/>
            <person name="Gyaltsen K."/>
            <person name="Hafez N."/>
            <person name="Hagopian D."/>
            <person name="Hagos B."/>
            <person name="Hall J."/>
            <person name="Hatcher B."/>
            <person name="Heller A."/>
            <person name="Higgins H."/>
            <person name="Honan T."/>
            <person name="Horn A."/>
            <person name="Houde N."/>
            <person name="Hughes L."/>
            <person name="Hulme W."/>
            <person name="Husby E."/>
            <person name="Iliev I."/>
            <person name="Jaffe D."/>
            <person name="Jones C."/>
            <person name="Kamal M."/>
            <person name="Kamat A."/>
            <person name="Kamvysselis M."/>
            <person name="Karlsson E."/>
            <person name="Kells C."/>
            <person name="Kieu A."/>
            <person name="Kisner P."/>
            <person name="Kodira C."/>
            <person name="Kulbokas E."/>
            <person name="Labutti K."/>
            <person name="Lama D."/>
            <person name="Landers T."/>
            <person name="Leger J."/>
            <person name="Levine S."/>
            <person name="Lewis D."/>
            <person name="Lewis T."/>
            <person name="Lindblad-toh K."/>
            <person name="Liu X."/>
            <person name="Lokyitsang T."/>
            <person name="Lokyitsang Y."/>
            <person name="Lucien O."/>
            <person name="Lui A."/>
            <person name="Ma L.J."/>
            <person name="Mabbitt R."/>
            <person name="Macdonald J."/>
            <person name="Maclean C."/>
            <person name="Major J."/>
            <person name="Manning J."/>
            <person name="Marabella R."/>
            <person name="Maru K."/>
            <person name="Matthews C."/>
            <person name="Mauceli E."/>
            <person name="Mccarthy M."/>
            <person name="Mcdonough S."/>
            <person name="Mcghee T."/>
            <person name="Meldrim J."/>
            <person name="Meneus L."/>
            <person name="Mesirov J."/>
            <person name="Mihalev A."/>
            <person name="Mihova T."/>
            <person name="Mikkelsen T."/>
            <person name="Mlenga V."/>
            <person name="Moru K."/>
            <person name="Mozes J."/>
            <person name="Mulrain L."/>
            <person name="Munson G."/>
            <person name="Naylor J."/>
            <person name="Newes C."/>
            <person name="Nguyen C."/>
            <person name="Nguyen N."/>
            <person name="Nguyen T."/>
            <person name="Nicol R."/>
            <person name="Nielsen C."/>
            <person name="Nizzari M."/>
            <person name="Norbu C."/>
            <person name="Norbu N."/>
            <person name="O'donnell P."/>
            <person name="Okoawo O."/>
            <person name="O'leary S."/>
            <person name="Omotosho B."/>
            <person name="O'neill K."/>
            <person name="Osman S."/>
            <person name="Parker S."/>
            <person name="Perrin D."/>
            <person name="Phunkhang P."/>
            <person name="Piqani B."/>
            <person name="Purcell S."/>
            <person name="Rachupka T."/>
            <person name="Ramasamy U."/>
            <person name="Rameau R."/>
            <person name="Ray V."/>
            <person name="Raymond C."/>
            <person name="Retta R."/>
            <person name="Richardson S."/>
            <person name="Rise C."/>
            <person name="Rodriguez J."/>
            <person name="Rogers J."/>
            <person name="Rogov P."/>
            <person name="Rutman M."/>
            <person name="Schupbach R."/>
            <person name="Seaman C."/>
            <person name="Settipalli S."/>
            <person name="Sharpe T."/>
            <person name="Sheridan J."/>
            <person name="Sherpa N."/>
            <person name="Shi J."/>
            <person name="Smirnov S."/>
            <person name="Smith C."/>
            <person name="Sougnez C."/>
            <person name="Spencer B."/>
            <person name="Stalker J."/>
            <person name="Stange-thomann N."/>
            <person name="Stavropoulos S."/>
            <person name="Stetson K."/>
            <person name="Stone C."/>
            <person name="Stone S."/>
            <person name="Stubbs M."/>
            <person name="Talamas J."/>
            <person name="Tchuinga P."/>
            <person name="Tenzing P."/>
            <person name="Tesfaye S."/>
            <person name="Theodore J."/>
            <person name="Thoulutsang Y."/>
            <person name="Topham K."/>
            <person name="Towey S."/>
            <person name="Tsamla T."/>
            <person name="Tsomo N."/>
            <person name="Vallee D."/>
            <person name="Vassiliev H."/>
            <person name="Venkataraman V."/>
            <person name="Vinson J."/>
            <person name="Vo A."/>
            <person name="Wade C."/>
            <person name="Wang S."/>
            <person name="Wangchuk T."/>
            <person name="Wangdi T."/>
            <person name="Whittaker C."/>
            <person name="Wilkinson J."/>
            <person name="Wu Y."/>
            <person name="Wyman D."/>
            <person name="Yadav S."/>
            <person name="Yang S."/>
            <person name="Yang X."/>
            <person name="Yeager S."/>
            <person name="Yee E."/>
            <person name="Young G."/>
            <person name="Zainoun J."/>
            <person name="Zembeck L."/>
            <person name="Zimmer A."/>
            <person name="Zody M."/>
            <person name="Lander E."/>
        </authorList>
    </citation>
    <scope>NUCLEOTIDE SEQUENCE [LARGE SCALE GENOMIC DNA]</scope>
</reference>
<dbReference type="Ensembl" id="ENSCSAVT00000013801.1">
    <property type="protein sequence ID" value="ENSCSAVP00000013644.1"/>
    <property type="gene ID" value="ENSCSAVG00000008001.1"/>
</dbReference>
<reference evidence="2" key="3">
    <citation type="submission" date="2025-09" db="UniProtKB">
        <authorList>
            <consortium name="Ensembl"/>
        </authorList>
    </citation>
    <scope>IDENTIFICATION</scope>
</reference>
<organism evidence="2 3">
    <name type="scientific">Ciona savignyi</name>
    <name type="common">Pacific transparent sea squirt</name>
    <dbReference type="NCBI Taxonomy" id="51511"/>
    <lineage>
        <taxon>Eukaryota</taxon>
        <taxon>Metazoa</taxon>
        <taxon>Chordata</taxon>
        <taxon>Tunicata</taxon>
        <taxon>Ascidiacea</taxon>
        <taxon>Phlebobranchia</taxon>
        <taxon>Cionidae</taxon>
        <taxon>Ciona</taxon>
    </lineage>
</organism>
<keyword evidence="3" id="KW-1185">Reference proteome</keyword>
<dbReference type="AlphaFoldDB" id="H2Z7T2"/>
<protein>
    <submittedName>
        <fullName evidence="2">Uncharacterized protein</fullName>
    </submittedName>
</protein>
<evidence type="ECO:0000313" key="2">
    <source>
        <dbReference type="Ensembl" id="ENSCSAVP00000013644.1"/>
    </source>
</evidence>
<name>H2Z7T2_CIOSA</name>
<feature type="region of interest" description="Disordered" evidence="1">
    <location>
        <begin position="33"/>
        <end position="59"/>
    </location>
</feature>
<feature type="compositionally biased region" description="Low complexity" evidence="1">
    <location>
        <begin position="181"/>
        <end position="193"/>
    </location>
</feature>
<dbReference type="GeneTree" id="ENSGT00390000012923"/>
<dbReference type="HOGENOM" id="CLU_521363_0_0_1"/>
<evidence type="ECO:0000256" key="1">
    <source>
        <dbReference type="SAM" id="MobiDB-lite"/>
    </source>
</evidence>
<evidence type="ECO:0000313" key="3">
    <source>
        <dbReference type="Proteomes" id="UP000007875"/>
    </source>
</evidence>
<sequence>MTSIRQVPSPLSIPAYTDSGTINRVSVTTSYSHPITVSSSKEQNRTSQSSKTLILSQPAETNTNTIKEISLHTQRVNAMNSLPQLTPRVSFTTSVMTPSTTYTVTKTPHFSTPVSIIVKPTSSAQELKLEAQKINNVPGRNIFEQFSPPMLQTPLSTHIPIAASPVAPGKLTVAGTKRSHSITPPSFSYSSSPHTRWPTPNSPSPAKKTRTLAEIKAQMKARKAAAASNTRPQLLPVQAQGVVANTASHIFSATTFPVYFPVVSEQCSKVAAAIPASRHTTPGYVRVNATLPLEKVQWISHPGTPQGPRAQTPKLVSIPKSTVVHNHNVVGPAQIIKPNHQVVPPISKDTPTTKKTVQNSVNQKGKIILKIKTAGSAISLKVDADVIKKEFNRSTSSNDEDHESEEEDSRSDDSHDHKKLCKKKNKRSISSGGSSDSETDICKPNKRWCPDDLDTGQPGMRFHESKSDPSSSTSATTMLVKANTASPVFGVSPYSVNVAPAMTETPCHRSITSSTLFNQKTNS</sequence>
<dbReference type="Proteomes" id="UP000007875">
    <property type="component" value="Unassembled WGS sequence"/>
</dbReference>